<gene>
    <name evidence="2" type="ORF">C5167_008314</name>
</gene>
<organism evidence="2 3">
    <name type="scientific">Papaver somniferum</name>
    <name type="common">Opium poppy</name>
    <dbReference type="NCBI Taxonomy" id="3469"/>
    <lineage>
        <taxon>Eukaryota</taxon>
        <taxon>Viridiplantae</taxon>
        <taxon>Streptophyta</taxon>
        <taxon>Embryophyta</taxon>
        <taxon>Tracheophyta</taxon>
        <taxon>Spermatophyta</taxon>
        <taxon>Magnoliopsida</taxon>
        <taxon>Ranunculales</taxon>
        <taxon>Papaveraceae</taxon>
        <taxon>Papaveroideae</taxon>
        <taxon>Papaver</taxon>
    </lineage>
</organism>
<dbReference type="Gramene" id="RZC64628">
    <property type="protein sequence ID" value="RZC64628"/>
    <property type="gene ID" value="C5167_008314"/>
</dbReference>
<dbReference type="AlphaFoldDB" id="A0A4Y7JXX5"/>
<dbReference type="Proteomes" id="UP000316621">
    <property type="component" value="Chromosome 6"/>
</dbReference>
<protein>
    <recommendedName>
        <fullName evidence="4">Transmembrane protein</fullName>
    </recommendedName>
</protein>
<sequence length="65" mass="7181">MSKNSVILMLVWLLLVVILGDGGGDVRGNEVKNNISLEVRHMISSSVLMFRTPIYCQKHGAIRAV</sequence>
<evidence type="ECO:0000313" key="3">
    <source>
        <dbReference type="Proteomes" id="UP000316621"/>
    </source>
</evidence>
<keyword evidence="3" id="KW-1185">Reference proteome</keyword>
<keyword evidence="1" id="KW-0732">Signal</keyword>
<feature type="signal peptide" evidence="1">
    <location>
        <begin position="1"/>
        <end position="24"/>
    </location>
</feature>
<name>A0A4Y7JXX5_PAPSO</name>
<dbReference type="EMBL" id="CM010720">
    <property type="protein sequence ID" value="RZC64628.1"/>
    <property type="molecule type" value="Genomic_DNA"/>
</dbReference>
<evidence type="ECO:0000256" key="1">
    <source>
        <dbReference type="SAM" id="SignalP"/>
    </source>
</evidence>
<reference evidence="2 3" key="1">
    <citation type="journal article" date="2018" name="Science">
        <title>The opium poppy genome and morphinan production.</title>
        <authorList>
            <person name="Guo L."/>
            <person name="Winzer T."/>
            <person name="Yang X."/>
            <person name="Li Y."/>
            <person name="Ning Z."/>
            <person name="He Z."/>
            <person name="Teodor R."/>
            <person name="Lu Y."/>
            <person name="Bowser T.A."/>
            <person name="Graham I.A."/>
            <person name="Ye K."/>
        </authorList>
    </citation>
    <scope>NUCLEOTIDE SEQUENCE [LARGE SCALE GENOMIC DNA]</scope>
    <source>
        <strain evidence="3">cv. HN1</strain>
        <tissue evidence="2">Leaves</tissue>
    </source>
</reference>
<evidence type="ECO:0000313" key="2">
    <source>
        <dbReference type="EMBL" id="RZC64628.1"/>
    </source>
</evidence>
<proteinExistence type="predicted"/>
<evidence type="ECO:0008006" key="4">
    <source>
        <dbReference type="Google" id="ProtNLM"/>
    </source>
</evidence>
<accession>A0A4Y7JXX5</accession>
<feature type="chain" id="PRO_5021201321" description="Transmembrane protein" evidence="1">
    <location>
        <begin position="25"/>
        <end position="65"/>
    </location>
</feature>